<gene>
    <name evidence="3" type="ORF">LUZ62_090813</name>
</gene>
<comment type="caution">
    <text evidence="3">The sequence shown here is derived from an EMBL/GenBank/DDBJ whole genome shotgun (WGS) entry which is preliminary data.</text>
</comment>
<evidence type="ECO:0000313" key="4">
    <source>
        <dbReference type="Proteomes" id="UP001140206"/>
    </source>
</evidence>
<keyword evidence="4" id="KW-1185">Reference proteome</keyword>
<accession>A0AAV8CMP2</accession>
<evidence type="ECO:0000256" key="1">
    <source>
        <dbReference type="SAM" id="MobiDB-lite"/>
    </source>
</evidence>
<organism evidence="3 4">
    <name type="scientific">Rhynchospora pubera</name>
    <dbReference type="NCBI Taxonomy" id="906938"/>
    <lineage>
        <taxon>Eukaryota</taxon>
        <taxon>Viridiplantae</taxon>
        <taxon>Streptophyta</taxon>
        <taxon>Embryophyta</taxon>
        <taxon>Tracheophyta</taxon>
        <taxon>Spermatophyta</taxon>
        <taxon>Magnoliopsida</taxon>
        <taxon>Liliopsida</taxon>
        <taxon>Poales</taxon>
        <taxon>Cyperaceae</taxon>
        <taxon>Cyperoideae</taxon>
        <taxon>Rhynchosporeae</taxon>
        <taxon>Rhynchospora</taxon>
    </lineage>
</organism>
<dbReference type="InterPro" id="IPR005174">
    <property type="entry name" value="KIB1-4_b-propeller"/>
</dbReference>
<dbReference type="PANTHER" id="PTHR44259">
    <property type="entry name" value="OS07G0183000 PROTEIN-RELATED"/>
    <property type="match status" value="1"/>
</dbReference>
<dbReference type="Pfam" id="PF03478">
    <property type="entry name" value="Beta-prop_KIB1-4"/>
    <property type="match status" value="1"/>
</dbReference>
<sequence length="427" mass="49482">MEGEASAPAFPDWAHLPFDIVHVISTKVKSITDFVRFRAVCSPWRSATLAKPRHLPPQLSWLMLPRRSRDKLDDDDGVRLFYDLWESKTRKLHLPETIGMVCCSSYRGWFLLVGTEGKEVFLLNPLTKARFQLPPIGTPARHLGGKWDHPRYDHSWHDPYLGTFAIGKVIFSSDLTDPNCLITVVPQNCRSFLCCRVGDPTWTRIYDRLNCFSDVTFYNGWFYLLYQGAMEVIELNKPEKRILHYLDTALDVSSMFLEGKSGVYVVADRFFEEEDEDEDEEDDDDDDDDDDEEEEEEEEEEGLRIKKTLKKNFELYQLQERPFKLNQVTDTRNTSIFCGNEVSPYLAVCSDDWDSLDGDSIYKECMGWSIGKDGGKPSYNRYIIKLDNTKSDNCYCKSVVVESDINEDSMTQLYSTALPMWFQPNFF</sequence>
<feature type="region of interest" description="Disordered" evidence="1">
    <location>
        <begin position="273"/>
        <end position="303"/>
    </location>
</feature>
<protein>
    <submittedName>
        <fullName evidence="3">F-box family protein</fullName>
    </submittedName>
</protein>
<feature type="compositionally biased region" description="Acidic residues" evidence="1">
    <location>
        <begin position="273"/>
        <end position="301"/>
    </location>
</feature>
<reference evidence="3" key="1">
    <citation type="submission" date="2022-08" db="EMBL/GenBank/DDBJ databases">
        <authorList>
            <person name="Marques A."/>
        </authorList>
    </citation>
    <scope>NUCLEOTIDE SEQUENCE</scope>
    <source>
        <strain evidence="3">RhyPub2mFocal</strain>
        <tissue evidence="3">Leaves</tissue>
    </source>
</reference>
<proteinExistence type="predicted"/>
<dbReference type="EMBL" id="JAMFTS010000005">
    <property type="protein sequence ID" value="KAJ4756408.1"/>
    <property type="molecule type" value="Genomic_DNA"/>
</dbReference>
<dbReference type="InterPro" id="IPR050942">
    <property type="entry name" value="F-box_BR-signaling"/>
</dbReference>
<dbReference type="PANTHER" id="PTHR44259:SF87">
    <property type="entry name" value="F-BOX DOMAIN-CONTAINING PROTEIN"/>
    <property type="match status" value="1"/>
</dbReference>
<dbReference type="AlphaFoldDB" id="A0AAV8CMP2"/>
<evidence type="ECO:0000259" key="2">
    <source>
        <dbReference type="Pfam" id="PF03478"/>
    </source>
</evidence>
<name>A0AAV8CMP2_9POAL</name>
<feature type="domain" description="KIB1-4 beta-propeller" evidence="2">
    <location>
        <begin position="81"/>
        <end position="362"/>
    </location>
</feature>
<evidence type="ECO:0000313" key="3">
    <source>
        <dbReference type="EMBL" id="KAJ4756408.1"/>
    </source>
</evidence>
<dbReference type="Proteomes" id="UP001140206">
    <property type="component" value="Chromosome 5"/>
</dbReference>